<name>A0A2M9YCP9_9LEPT</name>
<evidence type="ECO:0000313" key="2">
    <source>
        <dbReference type="EMBL" id="PJZ49330.1"/>
    </source>
</evidence>
<accession>A0A2M9YCP9</accession>
<dbReference type="EMBL" id="NPDR01000003">
    <property type="protein sequence ID" value="PJZ49330.1"/>
    <property type="molecule type" value="Genomic_DNA"/>
</dbReference>
<dbReference type="SUPFAM" id="SSF51735">
    <property type="entry name" value="NAD(P)-binding Rossmann-fold domains"/>
    <property type="match status" value="1"/>
</dbReference>
<dbReference type="Gene3D" id="3.90.25.10">
    <property type="entry name" value="UDP-galactose 4-epimerase, domain 1"/>
    <property type="match status" value="1"/>
</dbReference>
<dbReference type="InterPro" id="IPR036291">
    <property type="entry name" value="NAD(P)-bd_dom_sf"/>
</dbReference>
<protein>
    <recommendedName>
        <fullName evidence="1">NmrA-like domain-containing protein</fullName>
    </recommendedName>
</protein>
<evidence type="ECO:0000313" key="3">
    <source>
        <dbReference type="Proteomes" id="UP000231926"/>
    </source>
</evidence>
<reference evidence="2 3" key="1">
    <citation type="submission" date="2017-07" db="EMBL/GenBank/DDBJ databases">
        <title>Leptospira spp. isolated from tropical soils.</title>
        <authorList>
            <person name="Thibeaux R."/>
            <person name="Iraola G."/>
            <person name="Ferres I."/>
            <person name="Bierque E."/>
            <person name="Girault D."/>
            <person name="Soupe-Gilbert M.-E."/>
            <person name="Picardeau M."/>
            <person name="Goarant C."/>
        </authorList>
    </citation>
    <scope>NUCLEOTIDE SEQUENCE [LARGE SCALE GENOMIC DNA]</scope>
    <source>
        <strain evidence="2 3">FH4-C-A2</strain>
    </source>
</reference>
<keyword evidence="3" id="KW-1185">Reference proteome</keyword>
<dbReference type="PANTHER" id="PTHR43162">
    <property type="match status" value="1"/>
</dbReference>
<gene>
    <name evidence="2" type="ORF">CH362_08315</name>
</gene>
<dbReference type="PANTHER" id="PTHR43162:SF1">
    <property type="entry name" value="PRESTALK A DIFFERENTIATION PROTEIN A"/>
    <property type="match status" value="1"/>
</dbReference>
<evidence type="ECO:0000259" key="1">
    <source>
        <dbReference type="Pfam" id="PF05368"/>
    </source>
</evidence>
<feature type="domain" description="NmrA-like" evidence="1">
    <location>
        <begin position="3"/>
        <end position="243"/>
    </location>
</feature>
<dbReference type="Gene3D" id="3.40.50.720">
    <property type="entry name" value="NAD(P)-binding Rossmann-like Domain"/>
    <property type="match status" value="1"/>
</dbReference>
<dbReference type="OrthoDB" id="319724at2"/>
<dbReference type="AlphaFoldDB" id="A0A2M9YCP9"/>
<dbReference type="Pfam" id="PF05368">
    <property type="entry name" value="NmrA"/>
    <property type="match status" value="1"/>
</dbReference>
<dbReference type="InterPro" id="IPR008030">
    <property type="entry name" value="NmrA-like"/>
</dbReference>
<sequence>MSITVAVPTGNIGKFLLPKLLESGKDVTVLTRSPQKLDPIIRERVIIQQGALEDENFILEATKGTEALYWLNPGNKKAEDVHGWYRLYGKSVSNAVRKNKIPFVVNISTIIPEVVEAGVADGIVHVEEYLNETDANVVHLRPGFFLENLLPQISELKSKGTITFPIPPDREVAFIATSDIADVAADYLLNKNWKGKKIHVLHGGEDLTFEAAVKSLSSAVGSTLKYNYISLENFYEDLVTKGVTKAAAEGYTDIYRSMHLPREVEGIRSSETTTPTTVGLWGKRVLKPKLDSL</sequence>
<comment type="caution">
    <text evidence="2">The sequence shown here is derived from an EMBL/GenBank/DDBJ whole genome shotgun (WGS) entry which is preliminary data.</text>
</comment>
<dbReference type="InterPro" id="IPR051604">
    <property type="entry name" value="Ergot_Alk_Oxidoreductase"/>
</dbReference>
<organism evidence="2 3">
    <name type="scientific">Leptospira saintgironsiae</name>
    <dbReference type="NCBI Taxonomy" id="2023183"/>
    <lineage>
        <taxon>Bacteria</taxon>
        <taxon>Pseudomonadati</taxon>
        <taxon>Spirochaetota</taxon>
        <taxon>Spirochaetia</taxon>
        <taxon>Leptospirales</taxon>
        <taxon>Leptospiraceae</taxon>
        <taxon>Leptospira</taxon>
    </lineage>
</organism>
<proteinExistence type="predicted"/>
<dbReference type="RefSeq" id="WP_100709902.1">
    <property type="nucleotide sequence ID" value="NZ_NPDR01000003.1"/>
</dbReference>
<dbReference type="Proteomes" id="UP000231926">
    <property type="component" value="Unassembled WGS sequence"/>
</dbReference>